<protein>
    <submittedName>
        <fullName evidence="2">Uncharacterized protein</fullName>
    </submittedName>
</protein>
<feature type="region of interest" description="Disordered" evidence="1">
    <location>
        <begin position="1"/>
        <end position="42"/>
    </location>
</feature>
<accession>A0A182WPV9</accession>
<dbReference type="AlphaFoldDB" id="A0A182WPV9"/>
<evidence type="ECO:0000256" key="1">
    <source>
        <dbReference type="SAM" id="MobiDB-lite"/>
    </source>
</evidence>
<evidence type="ECO:0000313" key="2">
    <source>
        <dbReference type="EnsemblMetazoa" id="AMIN014697-PA"/>
    </source>
</evidence>
<proteinExistence type="predicted"/>
<dbReference type="Proteomes" id="UP000075920">
    <property type="component" value="Unassembled WGS sequence"/>
</dbReference>
<evidence type="ECO:0000313" key="3">
    <source>
        <dbReference type="Proteomes" id="UP000075920"/>
    </source>
</evidence>
<dbReference type="VEuPathDB" id="VectorBase:AMIN014697"/>
<feature type="compositionally biased region" description="Low complexity" evidence="1">
    <location>
        <begin position="32"/>
        <end position="42"/>
    </location>
</feature>
<feature type="compositionally biased region" description="Basic and acidic residues" evidence="1">
    <location>
        <begin position="22"/>
        <end position="31"/>
    </location>
</feature>
<keyword evidence="3" id="KW-1185">Reference proteome</keyword>
<name>A0A182WPV9_9DIPT</name>
<reference evidence="3" key="1">
    <citation type="submission" date="2013-03" db="EMBL/GenBank/DDBJ databases">
        <title>The Genome Sequence of Anopheles minimus MINIMUS1.</title>
        <authorList>
            <consortium name="The Broad Institute Genomics Platform"/>
            <person name="Neafsey D.E."/>
            <person name="Walton C."/>
            <person name="Walker B."/>
            <person name="Young S.K."/>
            <person name="Zeng Q."/>
            <person name="Gargeya S."/>
            <person name="Fitzgerald M."/>
            <person name="Haas B."/>
            <person name="Abouelleil A."/>
            <person name="Allen A.W."/>
            <person name="Alvarado L."/>
            <person name="Arachchi H.M."/>
            <person name="Berlin A.M."/>
            <person name="Chapman S.B."/>
            <person name="Gainer-Dewar J."/>
            <person name="Goldberg J."/>
            <person name="Griggs A."/>
            <person name="Gujja S."/>
            <person name="Hansen M."/>
            <person name="Howarth C."/>
            <person name="Imamovic A."/>
            <person name="Ireland A."/>
            <person name="Larimer J."/>
            <person name="McCowan C."/>
            <person name="Murphy C."/>
            <person name="Pearson M."/>
            <person name="Poon T.W."/>
            <person name="Priest M."/>
            <person name="Roberts A."/>
            <person name="Saif S."/>
            <person name="Shea T."/>
            <person name="Sisk P."/>
            <person name="Sykes S."/>
            <person name="Wortman J."/>
            <person name="Nusbaum C."/>
            <person name="Birren B."/>
        </authorList>
    </citation>
    <scope>NUCLEOTIDE SEQUENCE [LARGE SCALE GENOMIC DNA]</scope>
    <source>
        <strain evidence="3">MINIMUS1</strain>
    </source>
</reference>
<reference evidence="2" key="2">
    <citation type="submission" date="2020-05" db="UniProtKB">
        <authorList>
            <consortium name="EnsemblMetazoa"/>
        </authorList>
    </citation>
    <scope>IDENTIFICATION</scope>
    <source>
        <strain evidence="2">MINIMUS1</strain>
    </source>
</reference>
<dbReference type="EnsemblMetazoa" id="AMIN014697-RA">
    <property type="protein sequence ID" value="AMIN014697-PA"/>
    <property type="gene ID" value="AMIN014697"/>
</dbReference>
<feature type="compositionally biased region" description="Basic and acidic residues" evidence="1">
    <location>
        <begin position="1"/>
        <end position="12"/>
    </location>
</feature>
<organism evidence="2 3">
    <name type="scientific">Anopheles minimus</name>
    <dbReference type="NCBI Taxonomy" id="112268"/>
    <lineage>
        <taxon>Eukaryota</taxon>
        <taxon>Metazoa</taxon>
        <taxon>Ecdysozoa</taxon>
        <taxon>Arthropoda</taxon>
        <taxon>Hexapoda</taxon>
        <taxon>Insecta</taxon>
        <taxon>Pterygota</taxon>
        <taxon>Neoptera</taxon>
        <taxon>Endopterygota</taxon>
        <taxon>Diptera</taxon>
        <taxon>Nematocera</taxon>
        <taxon>Culicoidea</taxon>
        <taxon>Culicidae</taxon>
        <taxon>Anophelinae</taxon>
        <taxon>Anopheles</taxon>
    </lineage>
</organism>
<sequence>MMYASRRSDRSRPGSHSPAKIDGWERAEYHQQPHPQQQQQQQ</sequence>